<accession>A0A848KNB8</accession>
<gene>
    <name evidence="2" type="ORF">FGL95_22435</name>
</gene>
<feature type="chain" id="PRO_5039453360" evidence="1">
    <location>
        <begin position="22"/>
        <end position="166"/>
    </location>
</feature>
<protein>
    <submittedName>
        <fullName evidence="2">DUF3558 domain-containing protein</fullName>
    </submittedName>
</protein>
<reference evidence="2 3" key="1">
    <citation type="submission" date="2019-05" db="EMBL/GenBank/DDBJ databases">
        <authorList>
            <person name="Lee S.D."/>
        </authorList>
    </citation>
    <scope>NUCLEOTIDE SEQUENCE [LARGE SCALE GENOMIC DNA]</scope>
    <source>
        <strain evidence="2 3">YC2-7</strain>
    </source>
</reference>
<keyword evidence="1" id="KW-0732">Signal</keyword>
<keyword evidence="3" id="KW-1185">Reference proteome</keyword>
<organism evidence="2 3">
    <name type="scientific">Antrihabitans stalactiti</name>
    <dbReference type="NCBI Taxonomy" id="2584121"/>
    <lineage>
        <taxon>Bacteria</taxon>
        <taxon>Bacillati</taxon>
        <taxon>Actinomycetota</taxon>
        <taxon>Actinomycetes</taxon>
        <taxon>Mycobacteriales</taxon>
        <taxon>Nocardiaceae</taxon>
        <taxon>Antrihabitans</taxon>
    </lineage>
</organism>
<feature type="signal peptide" evidence="1">
    <location>
        <begin position="1"/>
        <end position="21"/>
    </location>
</feature>
<evidence type="ECO:0000313" key="3">
    <source>
        <dbReference type="Proteomes" id="UP000535543"/>
    </source>
</evidence>
<dbReference type="EMBL" id="VCQU01000008">
    <property type="protein sequence ID" value="NMN97800.1"/>
    <property type="molecule type" value="Genomic_DNA"/>
</dbReference>
<dbReference type="Proteomes" id="UP000535543">
    <property type="component" value="Unassembled WGS sequence"/>
</dbReference>
<dbReference type="RefSeq" id="WP_169590982.1">
    <property type="nucleotide sequence ID" value="NZ_VCQU01000008.1"/>
</dbReference>
<proteinExistence type="predicted"/>
<dbReference type="PROSITE" id="PS51257">
    <property type="entry name" value="PROKAR_LIPOPROTEIN"/>
    <property type="match status" value="1"/>
</dbReference>
<dbReference type="AlphaFoldDB" id="A0A848KNB8"/>
<dbReference type="InterPro" id="IPR024520">
    <property type="entry name" value="DUF3558"/>
</dbReference>
<evidence type="ECO:0000256" key="1">
    <source>
        <dbReference type="SAM" id="SignalP"/>
    </source>
</evidence>
<name>A0A848KNB8_9NOCA</name>
<evidence type="ECO:0000313" key="2">
    <source>
        <dbReference type="EMBL" id="NMN97800.1"/>
    </source>
</evidence>
<reference evidence="2 3" key="2">
    <citation type="submission" date="2020-06" db="EMBL/GenBank/DDBJ databases">
        <title>Antribacter stalactiti gen. nov., sp. nov., a new member of the family Nacardiaceae isolated from a cave.</title>
        <authorList>
            <person name="Kim I.S."/>
        </authorList>
    </citation>
    <scope>NUCLEOTIDE SEQUENCE [LARGE SCALE GENOMIC DNA]</scope>
    <source>
        <strain evidence="2 3">YC2-7</strain>
    </source>
</reference>
<comment type="caution">
    <text evidence="2">The sequence shown here is derived from an EMBL/GenBank/DDBJ whole genome shotgun (WGS) entry which is preliminary data.</text>
</comment>
<sequence>MKRLITALVAFTLLTGCSTPADTPKTHSQAKSDQFENLLQECEAVTPEQIAETVGSGSATRYFFGAVCMWTVATSLGEIDVTFGWFENNALLHEREVATKLGYRVTTVAVDDTAGFSALRPGDPPTCGVSATYSGVITWWVQSVDGGPDPCDAAAKLVALTLMRNL</sequence>
<dbReference type="Pfam" id="PF12079">
    <property type="entry name" value="DUF3558"/>
    <property type="match status" value="1"/>
</dbReference>